<evidence type="ECO:0000256" key="2">
    <source>
        <dbReference type="ARBA" id="ARBA00010630"/>
    </source>
</evidence>
<comment type="subunit">
    <text evidence="3">Component of the EKC/KEOPS complex composed of at least BUD32, CGI121, GON7, KAE1 and PCC1; the whole complex dimerizes.</text>
</comment>
<protein>
    <recommendedName>
        <fullName evidence="6">EKC/KEOPS complex subunit BUD32</fullName>
        <ecNumber evidence="4">2.7.11.1</ecNumber>
    </recommendedName>
    <alternativeName>
        <fullName evidence="12 13">Atypical Serine/threonine protein kinase BUD32</fullName>
    </alternativeName>
    <alternativeName>
        <fullName evidence="5">EKC/KEOPS complex subunit bud32</fullName>
    </alternativeName>
</protein>
<keyword evidence="8" id="KW-0819">tRNA processing</keyword>
<comment type="catalytic activity">
    <reaction evidence="14">
        <text>L-threonyl-[protein] + ATP = O-phospho-L-threonyl-[protein] + ADP + H(+)</text>
        <dbReference type="Rhea" id="RHEA:46608"/>
        <dbReference type="Rhea" id="RHEA-COMP:11060"/>
        <dbReference type="Rhea" id="RHEA-COMP:11605"/>
        <dbReference type="ChEBI" id="CHEBI:15378"/>
        <dbReference type="ChEBI" id="CHEBI:30013"/>
        <dbReference type="ChEBI" id="CHEBI:30616"/>
        <dbReference type="ChEBI" id="CHEBI:61977"/>
        <dbReference type="ChEBI" id="CHEBI:456216"/>
        <dbReference type="EC" id="2.7.11.1"/>
    </reaction>
</comment>
<evidence type="ECO:0000259" key="17">
    <source>
        <dbReference type="PROSITE" id="PS50011"/>
    </source>
</evidence>
<dbReference type="PANTHER" id="PTHR12209:SF0">
    <property type="entry name" value="EKC_KEOPS COMPLEX SUBUNIT TP53RK"/>
    <property type="match status" value="1"/>
</dbReference>
<evidence type="ECO:0000256" key="15">
    <source>
        <dbReference type="ARBA" id="ARBA00048679"/>
    </source>
</evidence>
<dbReference type="InterPro" id="IPR000719">
    <property type="entry name" value="Prot_kinase_dom"/>
</dbReference>
<evidence type="ECO:0000256" key="9">
    <source>
        <dbReference type="ARBA" id="ARBA00022741"/>
    </source>
</evidence>
<name>A0ABP0BIY3_9PEZI</name>
<reference evidence="18 19" key="1">
    <citation type="submission" date="2024-01" db="EMBL/GenBank/DDBJ databases">
        <authorList>
            <person name="Allen C."/>
            <person name="Tagirdzhanova G."/>
        </authorList>
    </citation>
    <scope>NUCLEOTIDE SEQUENCE [LARGE SCALE GENOMIC DNA]</scope>
</reference>
<evidence type="ECO:0000256" key="16">
    <source>
        <dbReference type="SAM" id="MobiDB-lite"/>
    </source>
</evidence>
<dbReference type="InterPro" id="IPR008266">
    <property type="entry name" value="Tyr_kinase_AS"/>
</dbReference>
<sequence length="308" mass="33381">MTAPEKPPAPQLAPFPLPRILAFQSQEAAASTATTTSDPAAAPNPPALVAQGAEARVYRTTYLSPERPCALKYRPPKAYRHPVLDARLTRQRILAEARILHKCRREAVPVPALYAVDVEEESVAANGAARTNGGSLLTEWITGGPVRARLNAWLATTVPQAAAGDEQDLKQLRADASLKALLQRMGAAVGSLHRAGIVHGDLTTSNLMLRGDDDDDDDDASGARTKKADLEGEIVIIDFGLASQSSSDEDRAVDLYVLERAFGSTHPRAEALFEEVIKEYGKTFKQSLPVLRKLEDVRMRGRKRSMLG</sequence>
<evidence type="ECO:0000256" key="12">
    <source>
        <dbReference type="ARBA" id="ARBA00030980"/>
    </source>
</evidence>
<evidence type="ECO:0000313" key="18">
    <source>
        <dbReference type="EMBL" id="CAK7219544.1"/>
    </source>
</evidence>
<evidence type="ECO:0000256" key="8">
    <source>
        <dbReference type="ARBA" id="ARBA00022694"/>
    </source>
</evidence>
<dbReference type="PROSITE" id="PS50011">
    <property type="entry name" value="PROTEIN_KINASE_DOM"/>
    <property type="match status" value="1"/>
</dbReference>
<dbReference type="PANTHER" id="PTHR12209">
    <property type="entry name" value="NON-SPECIFIC SERINE/THREONINE PROTEIN KINASE"/>
    <property type="match status" value="1"/>
</dbReference>
<dbReference type="Pfam" id="PF06293">
    <property type="entry name" value="Kdo"/>
    <property type="match status" value="1"/>
</dbReference>
<evidence type="ECO:0000256" key="11">
    <source>
        <dbReference type="ARBA" id="ARBA00022840"/>
    </source>
</evidence>
<dbReference type="Proteomes" id="UP001642405">
    <property type="component" value="Unassembled WGS sequence"/>
</dbReference>
<evidence type="ECO:0000256" key="13">
    <source>
        <dbReference type="ARBA" id="ARBA00033194"/>
    </source>
</evidence>
<keyword evidence="7 18" id="KW-0808">Transferase</keyword>
<evidence type="ECO:0000256" key="6">
    <source>
        <dbReference type="ARBA" id="ARBA00019973"/>
    </source>
</evidence>
<dbReference type="GO" id="GO:0004674">
    <property type="term" value="F:protein serine/threonine kinase activity"/>
    <property type="evidence" value="ECO:0007669"/>
    <property type="project" value="UniProtKB-EC"/>
</dbReference>
<organism evidence="18 19">
    <name type="scientific">Sporothrix curviconia</name>
    <dbReference type="NCBI Taxonomy" id="1260050"/>
    <lineage>
        <taxon>Eukaryota</taxon>
        <taxon>Fungi</taxon>
        <taxon>Dikarya</taxon>
        <taxon>Ascomycota</taxon>
        <taxon>Pezizomycotina</taxon>
        <taxon>Sordariomycetes</taxon>
        <taxon>Sordariomycetidae</taxon>
        <taxon>Ophiostomatales</taxon>
        <taxon>Ophiostomataceae</taxon>
        <taxon>Sporothrix</taxon>
    </lineage>
</organism>
<evidence type="ECO:0000256" key="5">
    <source>
        <dbReference type="ARBA" id="ARBA00013948"/>
    </source>
</evidence>
<evidence type="ECO:0000256" key="3">
    <source>
        <dbReference type="ARBA" id="ARBA00011534"/>
    </source>
</evidence>
<comment type="function">
    <text evidence="1">Component of the EKC/KEOPS complex that is required for the formation of a threonylcarbamoyl group on adenosine at position 37 (t(6)A37) in tRNAs that read codons beginning with adenine. The complex is probably involved in the transfer of the threonylcarbamoyl moiety of threonylcarbamoyl-AMP (TC-AMP) to the N6 group of A37. BUD32 has ATPase activity in the context of the EKC/KEOPS complex and likely plays a supporting role to the catalytic subunit KAE1. The EKC/KEOPS complex also promotes both telomere uncapping and telomere elongation. The complex is required for efficient recruitment of transcriptional coactivators.</text>
</comment>
<accession>A0ABP0BIY3</accession>
<evidence type="ECO:0000256" key="14">
    <source>
        <dbReference type="ARBA" id="ARBA00047899"/>
    </source>
</evidence>
<evidence type="ECO:0000256" key="10">
    <source>
        <dbReference type="ARBA" id="ARBA00022777"/>
    </source>
</evidence>
<proteinExistence type="inferred from homology"/>
<evidence type="ECO:0000256" key="4">
    <source>
        <dbReference type="ARBA" id="ARBA00012513"/>
    </source>
</evidence>
<dbReference type="EMBL" id="CAWUHB010000018">
    <property type="protein sequence ID" value="CAK7219544.1"/>
    <property type="molecule type" value="Genomic_DNA"/>
</dbReference>
<comment type="similarity">
    <text evidence="2">Belongs to the protein kinase superfamily. BUD32 family.</text>
</comment>
<gene>
    <name evidence="18" type="primary">BUD32</name>
    <name evidence="18" type="ORF">SCUCBS95973_003851</name>
</gene>
<dbReference type="EC" id="2.7.11.1" evidence="4"/>
<feature type="region of interest" description="Disordered" evidence="16">
    <location>
        <begin position="26"/>
        <end position="46"/>
    </location>
</feature>
<dbReference type="InterPro" id="IPR011009">
    <property type="entry name" value="Kinase-like_dom_sf"/>
</dbReference>
<feature type="compositionally biased region" description="Low complexity" evidence="16">
    <location>
        <begin position="28"/>
        <end position="41"/>
    </location>
</feature>
<keyword evidence="9" id="KW-0547">Nucleotide-binding</keyword>
<keyword evidence="19" id="KW-1185">Reference proteome</keyword>
<evidence type="ECO:0000313" key="19">
    <source>
        <dbReference type="Proteomes" id="UP001642405"/>
    </source>
</evidence>
<dbReference type="SUPFAM" id="SSF56112">
    <property type="entry name" value="Protein kinase-like (PK-like)"/>
    <property type="match status" value="1"/>
</dbReference>
<evidence type="ECO:0000256" key="7">
    <source>
        <dbReference type="ARBA" id="ARBA00022679"/>
    </source>
</evidence>
<dbReference type="PROSITE" id="PS00109">
    <property type="entry name" value="PROTEIN_KINASE_TYR"/>
    <property type="match status" value="1"/>
</dbReference>
<comment type="caution">
    <text evidence="18">The sequence shown here is derived from an EMBL/GenBank/DDBJ whole genome shotgun (WGS) entry which is preliminary data.</text>
</comment>
<keyword evidence="11" id="KW-0067">ATP-binding</keyword>
<feature type="domain" description="Protein kinase" evidence="17">
    <location>
        <begin position="43"/>
        <end position="308"/>
    </location>
</feature>
<comment type="catalytic activity">
    <reaction evidence="15">
        <text>L-seryl-[protein] + ATP = O-phospho-L-seryl-[protein] + ADP + H(+)</text>
        <dbReference type="Rhea" id="RHEA:17989"/>
        <dbReference type="Rhea" id="RHEA-COMP:9863"/>
        <dbReference type="Rhea" id="RHEA-COMP:11604"/>
        <dbReference type="ChEBI" id="CHEBI:15378"/>
        <dbReference type="ChEBI" id="CHEBI:29999"/>
        <dbReference type="ChEBI" id="CHEBI:30616"/>
        <dbReference type="ChEBI" id="CHEBI:83421"/>
        <dbReference type="ChEBI" id="CHEBI:456216"/>
        <dbReference type="EC" id="2.7.11.1"/>
    </reaction>
</comment>
<keyword evidence="10 18" id="KW-0418">Kinase</keyword>
<evidence type="ECO:0000256" key="1">
    <source>
        <dbReference type="ARBA" id="ARBA00003747"/>
    </source>
</evidence>
<dbReference type="Gene3D" id="1.10.510.10">
    <property type="entry name" value="Transferase(Phosphotransferase) domain 1"/>
    <property type="match status" value="1"/>
</dbReference>
<dbReference type="Gene3D" id="3.30.200.20">
    <property type="entry name" value="Phosphorylase Kinase, domain 1"/>
    <property type="match status" value="1"/>
</dbReference>